<dbReference type="Proteomes" id="UP000887565">
    <property type="component" value="Unplaced"/>
</dbReference>
<accession>A0A915IYC6</accession>
<dbReference type="WBParaSite" id="nRc.2.0.1.t19211-RA">
    <property type="protein sequence ID" value="nRc.2.0.1.t19211-RA"/>
    <property type="gene ID" value="nRc.2.0.1.g19211"/>
</dbReference>
<sequence>MTAGTIKRIHYRGGGKGKEQHKWGHVAVEQTVVILRGHSIGCTCAGETSTNKAHKKRLEKKTTGIR</sequence>
<feature type="region of interest" description="Disordered" evidence="1">
    <location>
        <begin position="45"/>
        <end position="66"/>
    </location>
</feature>
<organism evidence="2 3">
    <name type="scientific">Romanomermis culicivorax</name>
    <name type="common">Nematode worm</name>
    <dbReference type="NCBI Taxonomy" id="13658"/>
    <lineage>
        <taxon>Eukaryota</taxon>
        <taxon>Metazoa</taxon>
        <taxon>Ecdysozoa</taxon>
        <taxon>Nematoda</taxon>
        <taxon>Enoplea</taxon>
        <taxon>Dorylaimia</taxon>
        <taxon>Mermithida</taxon>
        <taxon>Mermithoidea</taxon>
        <taxon>Mermithidae</taxon>
        <taxon>Romanomermis</taxon>
    </lineage>
</organism>
<evidence type="ECO:0000313" key="3">
    <source>
        <dbReference type="WBParaSite" id="nRc.2.0.1.t19211-RA"/>
    </source>
</evidence>
<reference evidence="3" key="1">
    <citation type="submission" date="2022-11" db="UniProtKB">
        <authorList>
            <consortium name="WormBaseParasite"/>
        </authorList>
    </citation>
    <scope>IDENTIFICATION</scope>
</reference>
<protein>
    <submittedName>
        <fullName evidence="3">Uncharacterized protein</fullName>
    </submittedName>
</protein>
<keyword evidence="2" id="KW-1185">Reference proteome</keyword>
<evidence type="ECO:0000256" key="1">
    <source>
        <dbReference type="SAM" id="MobiDB-lite"/>
    </source>
</evidence>
<proteinExistence type="predicted"/>
<evidence type="ECO:0000313" key="2">
    <source>
        <dbReference type="Proteomes" id="UP000887565"/>
    </source>
</evidence>
<dbReference type="AlphaFoldDB" id="A0A915IYC6"/>
<name>A0A915IYC6_ROMCU</name>